<dbReference type="InterPro" id="IPR035919">
    <property type="entry name" value="EAL_sf"/>
</dbReference>
<dbReference type="KEGG" id="gba:J421_0233"/>
<name>W0RBT2_9BACT</name>
<gene>
    <name evidence="2" type="ORF">J421_0233</name>
</gene>
<dbReference type="eggNOG" id="COG3434">
    <property type="taxonomic scope" value="Bacteria"/>
</dbReference>
<proteinExistence type="predicted"/>
<organism evidence="2 3">
    <name type="scientific">Gemmatirosa kalamazoonensis</name>
    <dbReference type="NCBI Taxonomy" id="861299"/>
    <lineage>
        <taxon>Bacteria</taxon>
        <taxon>Pseudomonadati</taxon>
        <taxon>Gemmatimonadota</taxon>
        <taxon>Gemmatimonadia</taxon>
        <taxon>Gemmatimonadales</taxon>
        <taxon>Gemmatimonadaceae</taxon>
        <taxon>Gemmatirosa</taxon>
    </lineage>
</organism>
<dbReference type="SUPFAM" id="SSF109604">
    <property type="entry name" value="HD-domain/PDEase-like"/>
    <property type="match status" value="1"/>
</dbReference>
<reference evidence="2 3" key="1">
    <citation type="journal article" date="2014" name="Genome Announc.">
        <title>Genome Sequence and Methylome of Soil Bacterium Gemmatirosa kalamazoonensis KBS708T, a Member of the Rarely Cultivated Gemmatimonadetes Phylum.</title>
        <authorList>
            <person name="Debruyn J.M."/>
            <person name="Radosevich M."/>
            <person name="Wommack K.E."/>
            <person name="Polson S.W."/>
            <person name="Hauser L.J."/>
            <person name="Fawaz M.N."/>
            <person name="Korlach J."/>
            <person name="Tsai Y.C."/>
        </authorList>
    </citation>
    <scope>NUCLEOTIDE SEQUENCE [LARGE SCALE GENOMIC DNA]</scope>
    <source>
        <strain evidence="2 3">KBS708</strain>
    </source>
</reference>
<dbReference type="InterPro" id="IPR052340">
    <property type="entry name" value="RNase_Y/CdgJ"/>
</dbReference>
<dbReference type="PANTHER" id="PTHR33525:SF4">
    <property type="entry name" value="CYCLIC DI-GMP PHOSPHODIESTERASE CDGJ"/>
    <property type="match status" value="1"/>
</dbReference>
<dbReference type="Gene3D" id="3.20.20.450">
    <property type="entry name" value="EAL domain"/>
    <property type="match status" value="1"/>
</dbReference>
<evidence type="ECO:0000313" key="3">
    <source>
        <dbReference type="Proteomes" id="UP000019151"/>
    </source>
</evidence>
<dbReference type="PIRSF" id="PIRSF003180">
    <property type="entry name" value="DiGMPpdiest_YuxH"/>
    <property type="match status" value="1"/>
</dbReference>
<dbReference type="Pfam" id="PF00563">
    <property type="entry name" value="EAL"/>
    <property type="match status" value="1"/>
</dbReference>
<dbReference type="Pfam" id="PF08668">
    <property type="entry name" value="HDOD"/>
    <property type="match status" value="1"/>
</dbReference>
<dbReference type="InterPro" id="IPR013976">
    <property type="entry name" value="HDOD"/>
</dbReference>
<keyword evidence="3" id="KW-1185">Reference proteome</keyword>
<dbReference type="InterPro" id="IPR014408">
    <property type="entry name" value="dGMP_Pdiesterase_EAL/HD-GYP"/>
</dbReference>
<dbReference type="InParanoid" id="W0RBT2"/>
<dbReference type="EMBL" id="CP007128">
    <property type="protein sequence ID" value="AHG87770.1"/>
    <property type="molecule type" value="Genomic_DNA"/>
</dbReference>
<dbReference type="PANTHER" id="PTHR33525">
    <property type="match status" value="1"/>
</dbReference>
<protein>
    <submittedName>
        <fullName evidence="2">EAL domain-containing protein</fullName>
    </submittedName>
</protein>
<feature type="domain" description="HDOD" evidence="1">
    <location>
        <begin position="228"/>
        <end position="416"/>
    </location>
</feature>
<dbReference type="AlphaFoldDB" id="W0RBT2"/>
<dbReference type="PROSITE" id="PS51833">
    <property type="entry name" value="HDOD"/>
    <property type="match status" value="1"/>
</dbReference>
<dbReference type="Proteomes" id="UP000019151">
    <property type="component" value="Chromosome"/>
</dbReference>
<dbReference type="FunCoup" id="W0RBT2">
    <property type="interactions" value="7"/>
</dbReference>
<dbReference type="HOGENOM" id="CLU_044951_1_1_0"/>
<dbReference type="SUPFAM" id="SSF141868">
    <property type="entry name" value="EAL domain-like"/>
    <property type="match status" value="1"/>
</dbReference>
<dbReference type="InterPro" id="IPR001633">
    <property type="entry name" value="EAL_dom"/>
</dbReference>
<dbReference type="STRING" id="861299.J421_0233"/>
<evidence type="ECO:0000259" key="1">
    <source>
        <dbReference type="PROSITE" id="PS51833"/>
    </source>
</evidence>
<dbReference type="SMART" id="SM00052">
    <property type="entry name" value="EAL"/>
    <property type="match status" value="1"/>
</dbReference>
<accession>W0RBT2</accession>
<dbReference type="Gene3D" id="1.10.3210.10">
    <property type="entry name" value="Hypothetical protein af1432"/>
    <property type="match status" value="1"/>
</dbReference>
<sequence>MGIMPLLRRRESAAPSPSPAAEAVDATAIRDVFVARQPIFDEHDRLFAYELLYRSGTQQNFANGVSADQMCTDTVLHAVLSIGLNPLTNGTLAFVNMTRDFLMRNLYELFDPTTIVVELLETVEPDDEVVEACRRIVRSGYPLALDDFVNAPGYEPLLRMAKIVKIDVLNRPEEELKQVARELLPHGVRLLAERVESAEVRDMCRRLGFTLFQGYYYSRPQIVSHRELSVEHTTMLRLLSMLDNPTATDTEIEDGFRSDPSLSYKLLRIANSAAFGGRDVQSIGFALRMVGRKVLHRWLSLLLISSVASSSGIAGELVLAALVRARLCELIAQRTERAQAMGPMFLVGLFSLLDVLLRMPMEGILSRMAIAPEVRAVLLSRSGPYAPTLALVEAQERGDWQAVQDAAAAVGIGAGDVSKAYTEALAWAGERIGAA</sequence>
<evidence type="ECO:0000313" key="2">
    <source>
        <dbReference type="EMBL" id="AHG87770.1"/>
    </source>
</evidence>